<keyword evidence="3" id="KW-1185">Reference proteome</keyword>
<organism evidence="2 3">
    <name type="scientific">Desulfovibrio porci</name>
    <dbReference type="NCBI Taxonomy" id="2605782"/>
    <lineage>
        <taxon>Bacteria</taxon>
        <taxon>Pseudomonadati</taxon>
        <taxon>Thermodesulfobacteriota</taxon>
        <taxon>Desulfovibrionia</taxon>
        <taxon>Desulfovibrionales</taxon>
        <taxon>Desulfovibrionaceae</taxon>
        <taxon>Desulfovibrio</taxon>
    </lineage>
</organism>
<dbReference type="EMBL" id="VUMH01000012">
    <property type="protein sequence ID" value="MSS28632.1"/>
    <property type="molecule type" value="Genomic_DNA"/>
</dbReference>
<name>A0A6L5XNB0_9BACT</name>
<dbReference type="GO" id="GO:0003824">
    <property type="term" value="F:catalytic activity"/>
    <property type="evidence" value="ECO:0007669"/>
    <property type="project" value="InterPro"/>
</dbReference>
<dbReference type="SUPFAM" id="SSF75708">
    <property type="entry name" value="Chemotaxis phosphatase CheZ"/>
    <property type="match status" value="1"/>
</dbReference>
<evidence type="ECO:0000313" key="3">
    <source>
        <dbReference type="Proteomes" id="UP000477488"/>
    </source>
</evidence>
<dbReference type="AlphaFoldDB" id="A0A6L5XNB0"/>
<evidence type="ECO:0000313" key="2">
    <source>
        <dbReference type="EMBL" id="MSS28632.1"/>
    </source>
</evidence>
<feature type="compositionally biased region" description="Basic and acidic residues" evidence="1">
    <location>
        <begin position="180"/>
        <end position="194"/>
    </location>
</feature>
<gene>
    <name evidence="2" type="ORF">FYJ44_11445</name>
</gene>
<dbReference type="Proteomes" id="UP000477488">
    <property type="component" value="Unassembled WGS sequence"/>
</dbReference>
<dbReference type="Gene3D" id="1.10.287.500">
    <property type="entry name" value="Helix hairpin bin"/>
    <property type="match status" value="1"/>
</dbReference>
<sequence>MAEQHDEPAVYKQLSTEMRQGLKDIYQQISTASSDQVTPVPDTDALFHEASDQLGEVLKATETATMSIMEIVEKHLDLQAESAELLAAVREGAATESQKLRLSEINNQLGDDLTSLLTTLSFQDITGQRIKRVVAALNKIESSVVELYVSSGLIMEGAEKDPAKDAQALQDEARKAVEDFRQNRKVSSELKGPGKDGVSQGAIDDMLAQLGM</sequence>
<evidence type="ECO:0000256" key="1">
    <source>
        <dbReference type="SAM" id="MobiDB-lite"/>
    </source>
</evidence>
<dbReference type="GO" id="GO:0050920">
    <property type="term" value="P:regulation of chemotaxis"/>
    <property type="evidence" value="ECO:0007669"/>
    <property type="project" value="InterPro"/>
</dbReference>
<comment type="caution">
    <text evidence="2">The sequence shown here is derived from an EMBL/GenBank/DDBJ whole genome shotgun (WGS) entry which is preliminary data.</text>
</comment>
<accession>A0A6L5XNB0</accession>
<protein>
    <submittedName>
        <fullName evidence="2">Chemotaxis protein CheZ</fullName>
    </submittedName>
</protein>
<feature type="region of interest" description="Disordered" evidence="1">
    <location>
        <begin position="180"/>
        <end position="201"/>
    </location>
</feature>
<dbReference type="InterPro" id="IPR007439">
    <property type="entry name" value="Chemotax_Pase_CheZ"/>
</dbReference>
<dbReference type="GO" id="GO:0009288">
    <property type="term" value="C:bacterial-type flagellum"/>
    <property type="evidence" value="ECO:0007669"/>
    <property type="project" value="InterPro"/>
</dbReference>
<proteinExistence type="predicted"/>
<reference evidence="2 3" key="1">
    <citation type="submission" date="2019-09" db="EMBL/GenBank/DDBJ databases">
        <title>In-depth cultivation of the pig gut microbiome towards novel bacterial diversity and tailored functional studies.</title>
        <authorList>
            <person name="Wylensek D."/>
            <person name="Hitch T.C.A."/>
            <person name="Clavel T."/>
        </authorList>
    </citation>
    <scope>NUCLEOTIDE SEQUENCE [LARGE SCALE GENOMIC DNA]</scope>
    <source>
        <strain evidence="2 3">PG-178-WT-4</strain>
    </source>
</reference>
<dbReference type="Pfam" id="PF04344">
    <property type="entry name" value="CheZ"/>
    <property type="match status" value="1"/>
</dbReference>
<dbReference type="RefSeq" id="WP_154512212.1">
    <property type="nucleotide sequence ID" value="NZ_VUMH01000012.1"/>
</dbReference>